<dbReference type="SUPFAM" id="SSF51735">
    <property type="entry name" value="NAD(P)-binding Rossmann-fold domains"/>
    <property type="match status" value="1"/>
</dbReference>
<keyword evidence="2" id="KW-1133">Transmembrane helix</keyword>
<feature type="transmembrane region" description="Helical" evidence="2">
    <location>
        <begin position="591"/>
        <end position="609"/>
    </location>
</feature>
<organism evidence="3 4">
    <name type="scientific">Durusdinium trenchii</name>
    <dbReference type="NCBI Taxonomy" id="1381693"/>
    <lineage>
        <taxon>Eukaryota</taxon>
        <taxon>Sar</taxon>
        <taxon>Alveolata</taxon>
        <taxon>Dinophyceae</taxon>
        <taxon>Suessiales</taxon>
        <taxon>Symbiodiniaceae</taxon>
        <taxon>Durusdinium</taxon>
    </lineage>
</organism>
<feature type="transmembrane region" description="Helical" evidence="2">
    <location>
        <begin position="497"/>
        <end position="517"/>
    </location>
</feature>
<feature type="transmembrane region" description="Helical" evidence="2">
    <location>
        <begin position="1052"/>
        <end position="1071"/>
    </location>
</feature>
<evidence type="ECO:0000313" key="4">
    <source>
        <dbReference type="Proteomes" id="UP001642464"/>
    </source>
</evidence>
<dbReference type="PANTHER" id="PTHR43544:SF12">
    <property type="entry name" value="NAD(P)-BINDING ROSSMANN-FOLD SUPERFAMILY PROTEIN"/>
    <property type="match status" value="1"/>
</dbReference>
<feature type="transmembrane region" description="Helical" evidence="2">
    <location>
        <begin position="538"/>
        <end position="557"/>
    </location>
</feature>
<dbReference type="EMBL" id="CAXAMM010018002">
    <property type="protein sequence ID" value="CAK9042518.1"/>
    <property type="molecule type" value="Genomic_DNA"/>
</dbReference>
<feature type="region of interest" description="Disordered" evidence="1">
    <location>
        <begin position="1"/>
        <end position="26"/>
    </location>
</feature>
<keyword evidence="4" id="KW-1185">Reference proteome</keyword>
<name>A0ABP0LU95_9DINO</name>
<dbReference type="PANTHER" id="PTHR43544">
    <property type="entry name" value="SHORT-CHAIN DEHYDROGENASE/REDUCTASE"/>
    <property type="match status" value="1"/>
</dbReference>
<feature type="transmembrane region" description="Helical" evidence="2">
    <location>
        <begin position="563"/>
        <end position="584"/>
    </location>
</feature>
<gene>
    <name evidence="3" type="ORF">SCF082_LOCUS24455</name>
</gene>
<feature type="transmembrane region" description="Helical" evidence="2">
    <location>
        <begin position="812"/>
        <end position="831"/>
    </location>
</feature>
<feature type="transmembrane region" description="Helical" evidence="2">
    <location>
        <begin position="851"/>
        <end position="868"/>
    </location>
</feature>
<feature type="transmembrane region" description="Helical" evidence="2">
    <location>
        <begin position="636"/>
        <end position="655"/>
    </location>
</feature>
<feature type="transmembrane region" description="Helical" evidence="2">
    <location>
        <begin position="975"/>
        <end position="995"/>
    </location>
</feature>
<feature type="transmembrane region" description="Helical" evidence="2">
    <location>
        <begin position="768"/>
        <end position="791"/>
    </location>
</feature>
<dbReference type="InterPro" id="IPR036291">
    <property type="entry name" value="NAD(P)-bd_dom_sf"/>
</dbReference>
<feature type="transmembrane region" description="Helical" evidence="2">
    <location>
        <begin position="1015"/>
        <end position="1032"/>
    </location>
</feature>
<protein>
    <submittedName>
        <fullName evidence="3">Uncharacterized protein</fullName>
    </submittedName>
</protein>
<keyword evidence="2" id="KW-0472">Membrane</keyword>
<feature type="transmembrane region" description="Helical" evidence="2">
    <location>
        <begin position="918"/>
        <end position="940"/>
    </location>
</feature>
<keyword evidence="2" id="KW-0812">Transmembrane</keyword>
<accession>A0ABP0LU95</accession>
<evidence type="ECO:0000256" key="1">
    <source>
        <dbReference type="SAM" id="MobiDB-lite"/>
    </source>
</evidence>
<reference evidence="3 4" key="1">
    <citation type="submission" date="2024-02" db="EMBL/GenBank/DDBJ databases">
        <authorList>
            <person name="Chen Y."/>
            <person name="Shah S."/>
            <person name="Dougan E. K."/>
            <person name="Thang M."/>
            <person name="Chan C."/>
        </authorList>
    </citation>
    <scope>NUCLEOTIDE SEQUENCE [LARGE SCALE GENOMIC DNA]</scope>
</reference>
<dbReference type="Gene3D" id="3.40.50.720">
    <property type="entry name" value="NAD(P)-binding Rossmann-like Domain"/>
    <property type="match status" value="1"/>
</dbReference>
<evidence type="ECO:0000256" key="2">
    <source>
        <dbReference type="SAM" id="Phobius"/>
    </source>
</evidence>
<dbReference type="InterPro" id="IPR051468">
    <property type="entry name" value="Fungal_SecMetab_SDRs"/>
</dbReference>
<comment type="caution">
    <text evidence="3">The sequence shown here is derived from an EMBL/GenBank/DDBJ whole genome shotgun (WGS) entry which is preliminary data.</text>
</comment>
<evidence type="ECO:0000313" key="3">
    <source>
        <dbReference type="EMBL" id="CAK9042518.1"/>
    </source>
</evidence>
<dbReference type="Proteomes" id="UP001642464">
    <property type="component" value="Unassembled WGS sequence"/>
</dbReference>
<proteinExistence type="predicted"/>
<sequence length="1370" mass="150965">MGGFRLSPPKPGSEHHPAPSTSGREYPDSLRVLELDVTVPWLLISALVPCARDVPLHSSDRGVQQPAHSTQDPSSVSCAAEQAAVILAQRQLKGLELLCHTSNDGCLGLRTLVAGEHPRQDKDHGVIPENHLQKVDAKAMAYSFAVPRVCEMGEVWRSSWLPGFLGDPRNAIGPVLVLKHFAPLLKSGAAGDGDRRSLAKAIFYSARILRSASVELRRSAVCCVALHPGTVDTDLTRAFARARAKYKVCLGQAAEKHLALIDSWSMADSGHFFDWQGKEVPCPPLPHLRDGTAGHWTPAMPLYGLPGLPGGSCAVAAGASMILCTSGLALLRGSVEWRVTLRGCRGTLVGSERGVGTWDMDGMTTPAGAMAASRPLTTVVRIGKRLDSVGNFLGLLGAVQLYAGLVLGELPFILGFPSLGAPQRAPTGAQRAPEACWLVERFWLTDAPLPAIQNAICLAIGLASTLIDWAGPTPYDDMRLGFASQIAGCDGGFRSPFILYVSVWVTGLVFGVLLLILEEGSLFSSWQWEKGLAVRQKALPVVYGLATSMSCVIFATGSASNDFRWVTAGVLLLVVSVLCAWDALWCLDMNLATFAALFHGFSTALRAIQNHAVFRDLRWDPEDAQGLLAVYETPGLQIFMFGMLLMFLSLQFYLATCHWTEWRASSETSENGHLYDEVPLAQGKIKDHDSEIEPEEMCRESHWWQWVLLPICMTCQIIGVHVPLIFTECIFPNLTWVQDDPKGYKMSQGESYIDVIRWLYQRRLPCSALVAAYNAMLLPPFQFLLIFFILLRPRFLPSELRRSMQNYVMTLAPMRFTQPSIMMLVVGVASLPMENQHRDNLQYGGHFTSGYWFFMTYCLTNLLLAWSVQPPELPAERKVPAKRLRRDPLLQMELKKHWRTEGEDQDELFDESLGGSRASLAVSGTFAAGVGVATCIWVALTNPYLEFEFRIAGVVIHRVTPTVLDLWYSIGSVNRFLMCYCAATLIVFPLLWLVLLGRRLASARRPWLEPLLRPLVMCHIWAASLVLIYYIVAARNKNTLEVCARFPNVPVAAAAIILMGAGTFALIQLAKGLRGQEVQPAAQMTLPPGGKALWLGGPACMMLALVGWLSTCGPQRPPVLQSLQDLNQQFVRLGPVANEHLYKDVSESFGDCAALQRYQAEQGEASKSMKQSCSGSTALFQKELQMGSPPQRHLIKTVVLWAQGMNTLEVHRVRVQPPPNPLVATQAWHLNVSAAFNDLHVFMKVSIDDKEWFNGYMCCDQPFHFTLQVGVLCQQHQGFEAMEVKLLQMDQVALAHDAAVMEGPAWAAVTSDVGRREMVKQVMEDFLSLHNGQALLQSLNKKASHARQIASDVLSDVVRLNTGQICVNDL</sequence>